<sequence>MLDKWILVTGGSRGIGRATVLELAKEWNVVFTWQNGEEQSQSLLTLCHSLPGRVEGIRCDGRDEIKVNDWAEKLIERLGAPHGIIHNAGITLDALHLLQTSENWRQIMDTNLNAVFNWNKSLLPAMIAQREGAIVMMSSVSGIKGNIGQTAYGASKAAMIGLSRSLAVELGRFGIRVNSLLPGFIDSEMLQSLPKEKMAAMRCLIPMRRLGQPEEVASAVAWLVGNGSRYMTGQTLVVDGGMTA</sequence>
<evidence type="ECO:0000256" key="2">
    <source>
        <dbReference type="ARBA" id="ARBA00023002"/>
    </source>
</evidence>
<dbReference type="InterPro" id="IPR057326">
    <property type="entry name" value="KR_dom"/>
</dbReference>
<evidence type="ECO:0000313" key="4">
    <source>
        <dbReference type="EMBL" id="STQ44958.1"/>
    </source>
</evidence>
<dbReference type="PRINTS" id="PR00080">
    <property type="entry name" value="SDRFAMILY"/>
</dbReference>
<dbReference type="SMART" id="SM00822">
    <property type="entry name" value="PKS_KR"/>
    <property type="match status" value="1"/>
</dbReference>
<evidence type="ECO:0000259" key="3">
    <source>
        <dbReference type="SMART" id="SM00822"/>
    </source>
</evidence>
<dbReference type="RefSeq" id="WP_034789971.1">
    <property type="nucleotide sequence ID" value="NZ_VXKG01000001.1"/>
</dbReference>
<gene>
    <name evidence="4" type="primary">fabG_13</name>
    <name evidence="4" type="ORF">NCTC12157_02682</name>
</gene>
<dbReference type="GO" id="GO:0004316">
    <property type="term" value="F:3-oxoacyl-[acyl-carrier-protein] reductase (NADPH) activity"/>
    <property type="evidence" value="ECO:0007669"/>
    <property type="project" value="UniProtKB-EC"/>
</dbReference>
<dbReference type="EMBL" id="UGGO01000001">
    <property type="protein sequence ID" value="STQ44958.1"/>
    <property type="molecule type" value="Genomic_DNA"/>
</dbReference>
<evidence type="ECO:0000313" key="5">
    <source>
        <dbReference type="Proteomes" id="UP000254304"/>
    </source>
</evidence>
<dbReference type="GeneID" id="78379772"/>
<organism evidence="4 5">
    <name type="scientific">Ewingella americana</name>
    <dbReference type="NCBI Taxonomy" id="41202"/>
    <lineage>
        <taxon>Bacteria</taxon>
        <taxon>Pseudomonadati</taxon>
        <taxon>Pseudomonadota</taxon>
        <taxon>Gammaproteobacteria</taxon>
        <taxon>Enterobacterales</taxon>
        <taxon>Yersiniaceae</taxon>
        <taxon>Ewingella</taxon>
    </lineage>
</organism>
<dbReference type="InterPro" id="IPR002347">
    <property type="entry name" value="SDR_fam"/>
</dbReference>
<protein>
    <submittedName>
        <fullName evidence="4">3-oxoacyl-[acyl-carrier-protein] reductase FabG</fullName>
        <ecNumber evidence="4">1.1.1.100</ecNumber>
    </submittedName>
</protein>
<dbReference type="Pfam" id="PF13561">
    <property type="entry name" value="adh_short_C2"/>
    <property type="match status" value="1"/>
</dbReference>
<dbReference type="PANTHER" id="PTHR42760">
    <property type="entry name" value="SHORT-CHAIN DEHYDROGENASES/REDUCTASES FAMILY MEMBER"/>
    <property type="match status" value="1"/>
</dbReference>
<dbReference type="FunFam" id="3.40.50.720:FF:000173">
    <property type="entry name" value="3-oxoacyl-[acyl-carrier protein] reductase"/>
    <property type="match status" value="1"/>
</dbReference>
<keyword evidence="2 4" id="KW-0560">Oxidoreductase</keyword>
<comment type="similarity">
    <text evidence="1">Belongs to the short-chain dehydrogenases/reductases (SDR) family.</text>
</comment>
<dbReference type="PRINTS" id="PR00081">
    <property type="entry name" value="GDHRDH"/>
</dbReference>
<feature type="domain" description="Ketoreductase" evidence="3">
    <location>
        <begin position="4"/>
        <end position="183"/>
    </location>
</feature>
<dbReference type="Gene3D" id="3.40.50.720">
    <property type="entry name" value="NAD(P)-binding Rossmann-like Domain"/>
    <property type="match status" value="1"/>
</dbReference>
<dbReference type="AlphaFoldDB" id="A0A377NDU7"/>
<accession>A0A377NDU7</accession>
<dbReference type="InterPro" id="IPR036291">
    <property type="entry name" value="NAD(P)-bd_dom_sf"/>
</dbReference>
<dbReference type="PROSITE" id="PS00061">
    <property type="entry name" value="ADH_SHORT"/>
    <property type="match status" value="1"/>
</dbReference>
<reference evidence="4 5" key="1">
    <citation type="submission" date="2018-06" db="EMBL/GenBank/DDBJ databases">
        <authorList>
            <consortium name="Pathogen Informatics"/>
            <person name="Doyle S."/>
        </authorList>
    </citation>
    <scope>NUCLEOTIDE SEQUENCE [LARGE SCALE GENOMIC DNA]</scope>
    <source>
        <strain evidence="4 5">NCTC12157</strain>
    </source>
</reference>
<dbReference type="InterPro" id="IPR020904">
    <property type="entry name" value="Sc_DH/Rdtase_CS"/>
</dbReference>
<dbReference type="EC" id="1.1.1.100" evidence="4"/>
<dbReference type="PANTHER" id="PTHR42760:SF133">
    <property type="entry name" value="3-OXOACYL-[ACYL-CARRIER-PROTEIN] REDUCTASE"/>
    <property type="match status" value="1"/>
</dbReference>
<dbReference type="SUPFAM" id="SSF51735">
    <property type="entry name" value="NAD(P)-binding Rossmann-fold domains"/>
    <property type="match status" value="1"/>
</dbReference>
<dbReference type="Proteomes" id="UP000254304">
    <property type="component" value="Unassembled WGS sequence"/>
</dbReference>
<proteinExistence type="inferred from homology"/>
<name>A0A377NDU7_9GAMM</name>
<evidence type="ECO:0000256" key="1">
    <source>
        <dbReference type="ARBA" id="ARBA00006484"/>
    </source>
</evidence>